<keyword evidence="1" id="KW-0472">Membrane</keyword>
<sequence length="211" mass="22414">MDLKILPLAVTMMVGPQILSAIIFVTSPRAVRASLAFLLGIAAGTTAGVALMRGVAALLGHAVDTGSPSDKGSAGHIIEYVLVGLLVFVAVKNWRGREGAEPPKWLKSLMTAGPRKAFTVGLLLILLMPSDLVVMLTVGIHLQQHDAGLWEALPFIGLTVLIAALPLLGRLLFGRKAERAMPKVREWMNSHSWLISIIACGIFIVLILSGG</sequence>
<dbReference type="EMBL" id="JBHSFE010000018">
    <property type="protein sequence ID" value="MFC4610594.1"/>
    <property type="molecule type" value="Genomic_DNA"/>
</dbReference>
<comment type="caution">
    <text evidence="2">The sequence shown here is derived from an EMBL/GenBank/DDBJ whole genome shotgun (WGS) entry which is preliminary data.</text>
</comment>
<organism evidence="2 3">
    <name type="scientific">Streptomyces maoxianensis</name>
    <dbReference type="NCBI Taxonomy" id="1459942"/>
    <lineage>
        <taxon>Bacteria</taxon>
        <taxon>Bacillati</taxon>
        <taxon>Actinomycetota</taxon>
        <taxon>Actinomycetes</taxon>
        <taxon>Kitasatosporales</taxon>
        <taxon>Streptomycetaceae</taxon>
        <taxon>Streptomyces</taxon>
    </lineage>
</organism>
<reference evidence="3" key="1">
    <citation type="journal article" date="2019" name="Int. J. Syst. Evol. Microbiol.">
        <title>The Global Catalogue of Microorganisms (GCM) 10K type strain sequencing project: providing services to taxonomists for standard genome sequencing and annotation.</title>
        <authorList>
            <consortium name="The Broad Institute Genomics Platform"/>
            <consortium name="The Broad Institute Genome Sequencing Center for Infectious Disease"/>
            <person name="Wu L."/>
            <person name="Ma J."/>
        </authorList>
    </citation>
    <scope>NUCLEOTIDE SEQUENCE [LARGE SCALE GENOMIC DNA]</scope>
    <source>
        <strain evidence="3">CGMCC 4.7139</strain>
    </source>
</reference>
<dbReference type="Proteomes" id="UP001595993">
    <property type="component" value="Unassembled WGS sequence"/>
</dbReference>
<keyword evidence="1" id="KW-1133">Transmembrane helix</keyword>
<proteinExistence type="predicted"/>
<feature type="transmembrane region" description="Helical" evidence="1">
    <location>
        <begin position="117"/>
        <end position="140"/>
    </location>
</feature>
<feature type="transmembrane region" description="Helical" evidence="1">
    <location>
        <begin position="193"/>
        <end position="210"/>
    </location>
</feature>
<name>A0ABV9GBU2_9ACTN</name>
<gene>
    <name evidence="2" type="ORF">ACFO9E_22765</name>
</gene>
<accession>A0ABV9GBU2</accession>
<evidence type="ECO:0000256" key="1">
    <source>
        <dbReference type="SAM" id="Phobius"/>
    </source>
</evidence>
<protein>
    <submittedName>
        <fullName evidence="2">GAP family protein</fullName>
    </submittedName>
</protein>
<feature type="transmembrane region" description="Helical" evidence="1">
    <location>
        <begin position="77"/>
        <end position="96"/>
    </location>
</feature>
<dbReference type="RefSeq" id="WP_215096791.1">
    <property type="nucleotide sequence ID" value="NZ_JBHSFE010000018.1"/>
</dbReference>
<evidence type="ECO:0000313" key="3">
    <source>
        <dbReference type="Proteomes" id="UP001595993"/>
    </source>
</evidence>
<evidence type="ECO:0000313" key="2">
    <source>
        <dbReference type="EMBL" id="MFC4610594.1"/>
    </source>
</evidence>
<feature type="transmembrane region" description="Helical" evidence="1">
    <location>
        <begin position="6"/>
        <end position="25"/>
    </location>
</feature>
<keyword evidence="1" id="KW-0812">Transmembrane</keyword>
<keyword evidence="3" id="KW-1185">Reference proteome</keyword>
<dbReference type="Pfam" id="PF11139">
    <property type="entry name" value="SfLAP"/>
    <property type="match status" value="1"/>
</dbReference>
<feature type="transmembrane region" description="Helical" evidence="1">
    <location>
        <begin position="37"/>
        <end position="57"/>
    </location>
</feature>
<dbReference type="InterPro" id="IPR021315">
    <property type="entry name" value="Gap/Sap"/>
</dbReference>
<feature type="transmembrane region" description="Helical" evidence="1">
    <location>
        <begin position="152"/>
        <end position="173"/>
    </location>
</feature>